<evidence type="ECO:0000313" key="1">
    <source>
        <dbReference type="EMBL" id="KAF2789020.1"/>
    </source>
</evidence>
<keyword evidence="2" id="KW-1185">Reference proteome</keyword>
<reference evidence="1" key="1">
    <citation type="journal article" date="2020" name="Stud. Mycol.">
        <title>101 Dothideomycetes genomes: a test case for predicting lifestyles and emergence of pathogens.</title>
        <authorList>
            <person name="Haridas S."/>
            <person name="Albert R."/>
            <person name="Binder M."/>
            <person name="Bloem J."/>
            <person name="Labutti K."/>
            <person name="Salamov A."/>
            <person name="Andreopoulos B."/>
            <person name="Baker S."/>
            <person name="Barry K."/>
            <person name="Bills G."/>
            <person name="Bluhm B."/>
            <person name="Cannon C."/>
            <person name="Castanera R."/>
            <person name="Culley D."/>
            <person name="Daum C."/>
            <person name="Ezra D."/>
            <person name="Gonzalez J."/>
            <person name="Henrissat B."/>
            <person name="Kuo A."/>
            <person name="Liang C."/>
            <person name="Lipzen A."/>
            <person name="Lutzoni F."/>
            <person name="Magnuson J."/>
            <person name="Mondo S."/>
            <person name="Nolan M."/>
            <person name="Ohm R."/>
            <person name="Pangilinan J."/>
            <person name="Park H.-J."/>
            <person name="Ramirez L."/>
            <person name="Alfaro M."/>
            <person name="Sun H."/>
            <person name="Tritt A."/>
            <person name="Yoshinaga Y."/>
            <person name="Zwiers L.-H."/>
            <person name="Turgeon B."/>
            <person name="Goodwin S."/>
            <person name="Spatafora J."/>
            <person name="Crous P."/>
            <person name="Grigoriev I."/>
        </authorList>
    </citation>
    <scope>NUCLEOTIDE SEQUENCE</scope>
    <source>
        <strain evidence="1">CBS 109.77</strain>
    </source>
</reference>
<protein>
    <submittedName>
        <fullName evidence="1">Uncharacterized protein</fullName>
    </submittedName>
</protein>
<gene>
    <name evidence="1" type="ORF">K505DRAFT_99776</name>
</gene>
<organism evidence="1 2">
    <name type="scientific">Melanomma pulvis-pyrius CBS 109.77</name>
    <dbReference type="NCBI Taxonomy" id="1314802"/>
    <lineage>
        <taxon>Eukaryota</taxon>
        <taxon>Fungi</taxon>
        <taxon>Dikarya</taxon>
        <taxon>Ascomycota</taxon>
        <taxon>Pezizomycotina</taxon>
        <taxon>Dothideomycetes</taxon>
        <taxon>Pleosporomycetidae</taxon>
        <taxon>Pleosporales</taxon>
        <taxon>Melanommataceae</taxon>
        <taxon>Melanomma</taxon>
    </lineage>
</organism>
<dbReference type="Proteomes" id="UP000799757">
    <property type="component" value="Unassembled WGS sequence"/>
</dbReference>
<evidence type="ECO:0000313" key="2">
    <source>
        <dbReference type="Proteomes" id="UP000799757"/>
    </source>
</evidence>
<sequence>MMRAATAVPLGALVDSPVHLQYTKHPTLAKPASAPWQLTATAFLSTKINNEEFRTCLKQALKAVRSLGSAEHQHPPLAQPTSAPWPLTAAASLINQISNEHNFEYVLDLEYTQLPTLAQPTSAPGLLTASLIY</sequence>
<proteinExistence type="predicted"/>
<dbReference type="EMBL" id="MU002169">
    <property type="protein sequence ID" value="KAF2789020.1"/>
    <property type="molecule type" value="Genomic_DNA"/>
</dbReference>
<name>A0A6A6WXQ4_9PLEO</name>
<dbReference type="AlphaFoldDB" id="A0A6A6WXQ4"/>
<accession>A0A6A6WXQ4</accession>